<comment type="similarity">
    <text evidence="1">Belongs to the HpcH/HpaI aldolase family.</text>
</comment>
<dbReference type="Proteomes" id="UP001230908">
    <property type="component" value="Unassembled WGS sequence"/>
</dbReference>
<gene>
    <name evidence="5" type="ORF">RB614_23840</name>
</gene>
<evidence type="ECO:0000259" key="4">
    <source>
        <dbReference type="Pfam" id="PF03328"/>
    </source>
</evidence>
<keyword evidence="3 5" id="KW-0456">Lyase</keyword>
<proteinExistence type="inferred from homology"/>
<keyword evidence="2" id="KW-0479">Metal-binding</keyword>
<sequence>MTTSARLNGVIAALEQDRHVFATFAAPEVTAAVQLSTTAYDGLVFETEHKPWDTGRLGDCFQYLLNRRRIFEADSLAPAVTPLVRIPPNGQERSQWHAKQVLDLGAFGIVWPHISSVADAYNAVAACRYPRRPDRERYAPAGVRGDSPNAASRYWGVTKTEYYRRADVWPLDPDGEILVALMIESVAGVENLPAILDEVPGIGLVIIGEGDLSQELGVPRQYEHPDVLAHKAAVLKTCISRGVAVGHPHVSVKNLQQVLDDGYRFLMSSPVTTYPVLDLGRQLTATEQTDKGVGT</sequence>
<evidence type="ECO:0000256" key="3">
    <source>
        <dbReference type="ARBA" id="ARBA00023239"/>
    </source>
</evidence>
<dbReference type="InterPro" id="IPR040442">
    <property type="entry name" value="Pyrv_kinase-like_dom_sf"/>
</dbReference>
<name>A0ABU0ZKH4_9ACTN</name>
<dbReference type="RefSeq" id="WP_308714834.1">
    <property type="nucleotide sequence ID" value="NZ_JAVHUY010000023.1"/>
</dbReference>
<dbReference type="EMBL" id="JAVHUY010000023">
    <property type="protein sequence ID" value="MDQ7907557.1"/>
    <property type="molecule type" value="Genomic_DNA"/>
</dbReference>
<dbReference type="InterPro" id="IPR005000">
    <property type="entry name" value="Aldolase/citrate-lyase_domain"/>
</dbReference>
<dbReference type="SUPFAM" id="SSF51621">
    <property type="entry name" value="Phosphoenolpyruvate/pyruvate domain"/>
    <property type="match status" value="1"/>
</dbReference>
<evidence type="ECO:0000256" key="2">
    <source>
        <dbReference type="ARBA" id="ARBA00022723"/>
    </source>
</evidence>
<dbReference type="Pfam" id="PF03328">
    <property type="entry name" value="HpcH_HpaI"/>
    <property type="match status" value="1"/>
</dbReference>
<dbReference type="Gene3D" id="3.20.20.60">
    <property type="entry name" value="Phosphoenolpyruvate-binding domains"/>
    <property type="match status" value="1"/>
</dbReference>
<reference evidence="5 6" key="1">
    <citation type="submission" date="2023-08" db="EMBL/GenBank/DDBJ databases">
        <title>Phytohabitans sansha sp. nov., isolated from marine sediment.</title>
        <authorList>
            <person name="Zhao Y."/>
            <person name="Yi K."/>
        </authorList>
    </citation>
    <scope>NUCLEOTIDE SEQUENCE [LARGE SCALE GENOMIC DNA]</scope>
    <source>
        <strain evidence="5 6">ZYX-F-186</strain>
    </source>
</reference>
<evidence type="ECO:0000313" key="5">
    <source>
        <dbReference type="EMBL" id="MDQ7907557.1"/>
    </source>
</evidence>
<dbReference type="PANTHER" id="PTHR30502:SF0">
    <property type="entry name" value="PHOSPHOENOLPYRUVATE CARBOXYLASE FAMILY PROTEIN"/>
    <property type="match status" value="1"/>
</dbReference>
<dbReference type="InterPro" id="IPR050251">
    <property type="entry name" value="HpcH-HpaI_aldolase"/>
</dbReference>
<organism evidence="5 6">
    <name type="scientific">Phytohabitans maris</name>
    <dbReference type="NCBI Taxonomy" id="3071409"/>
    <lineage>
        <taxon>Bacteria</taxon>
        <taxon>Bacillati</taxon>
        <taxon>Actinomycetota</taxon>
        <taxon>Actinomycetes</taxon>
        <taxon>Micromonosporales</taxon>
        <taxon>Micromonosporaceae</taxon>
    </lineage>
</organism>
<dbReference type="GO" id="GO:0016829">
    <property type="term" value="F:lyase activity"/>
    <property type="evidence" value="ECO:0007669"/>
    <property type="project" value="UniProtKB-KW"/>
</dbReference>
<feature type="domain" description="HpcH/HpaI aldolase/citrate lyase" evidence="4">
    <location>
        <begin position="32"/>
        <end position="265"/>
    </location>
</feature>
<accession>A0ABU0ZKH4</accession>
<protein>
    <submittedName>
        <fullName evidence="5">Aldolase/citrate lyase family protein</fullName>
    </submittedName>
</protein>
<evidence type="ECO:0000256" key="1">
    <source>
        <dbReference type="ARBA" id="ARBA00005568"/>
    </source>
</evidence>
<comment type="caution">
    <text evidence="5">The sequence shown here is derived from an EMBL/GenBank/DDBJ whole genome shotgun (WGS) entry which is preliminary data.</text>
</comment>
<dbReference type="PANTHER" id="PTHR30502">
    <property type="entry name" value="2-KETO-3-DEOXY-L-RHAMNONATE ALDOLASE"/>
    <property type="match status" value="1"/>
</dbReference>
<dbReference type="InterPro" id="IPR015813">
    <property type="entry name" value="Pyrv/PenolPyrv_kinase-like_dom"/>
</dbReference>
<keyword evidence="6" id="KW-1185">Reference proteome</keyword>
<evidence type="ECO:0000313" key="6">
    <source>
        <dbReference type="Proteomes" id="UP001230908"/>
    </source>
</evidence>